<accession>A0A3R9WFM1</accession>
<dbReference type="PANTHER" id="PTHR43033:SF1">
    <property type="entry name" value="TRNA(ILE)-LYSIDINE SYNTHASE-RELATED"/>
    <property type="match status" value="1"/>
</dbReference>
<dbReference type="OrthoDB" id="9807403at2"/>
<dbReference type="InterPro" id="IPR014729">
    <property type="entry name" value="Rossmann-like_a/b/a_fold"/>
</dbReference>
<evidence type="ECO:0000256" key="4">
    <source>
        <dbReference type="ARBA" id="ARBA00022741"/>
    </source>
</evidence>
<evidence type="ECO:0000256" key="3">
    <source>
        <dbReference type="ARBA" id="ARBA00022694"/>
    </source>
</evidence>
<dbReference type="GO" id="GO:0032267">
    <property type="term" value="F:tRNA(Ile)-lysidine synthase activity"/>
    <property type="evidence" value="ECO:0007669"/>
    <property type="project" value="UniProtKB-EC"/>
</dbReference>
<sequence length="358" mass="39577">MPAAPTLAFDRTHIHPGDRICVAISGGADSVALLLTLHAANTAKHNALGVGLSAAHVDHGIRTPEESAADLTFVQHLCTRLDVPLHIHRANVPVRVAQTGETIEEAARAIRYDFFHTLITSGQADSILTAHTLDDQAETVLMKLLRGAWTEGLSAIHPVVTVNTPGQRPGKILRPFLQTRRADIETYLRALNQPWQEDATNTDTAYTRNRIRHHLMPQLRDYNPSIDQTLANLADLAREEESRWQTELTRLLPQLLLPGKPVRGGGRSVSTTPGEAAISIEIDRLRTLDPALRRRVLRAAARQLGARLSFDETARLLALCGFHTIPTVSSRPGSTLHLADNLRAERSPREIRLYRQKP</sequence>
<feature type="binding site" evidence="7">
    <location>
        <begin position="25"/>
        <end position="30"/>
    </location>
    <ligand>
        <name>ATP</name>
        <dbReference type="ChEBI" id="CHEBI:30616"/>
    </ligand>
</feature>
<feature type="domain" description="tRNA(Ile)-lysidine synthase substrate-binding" evidence="9">
    <location>
        <begin position="282"/>
        <end position="320"/>
    </location>
</feature>
<reference evidence="10 11" key="1">
    <citation type="submission" date="2018-12" db="EMBL/GenBank/DDBJ databases">
        <title>Sequencing of bacterial isolates from soil warming experiment in Harvard Forest, Massachusetts, USA.</title>
        <authorList>
            <person name="Deangelis K."/>
        </authorList>
    </citation>
    <scope>NUCLEOTIDE SEQUENCE [LARGE SCALE GENOMIC DNA]</scope>
    <source>
        <strain evidence="10 11">EB153</strain>
    </source>
</reference>
<feature type="domain" description="tRNA(Ile)-lysidine/2-thiocytidine synthase N-terminal" evidence="8">
    <location>
        <begin position="20"/>
        <end position="213"/>
    </location>
</feature>
<evidence type="ECO:0000259" key="9">
    <source>
        <dbReference type="Pfam" id="PF09179"/>
    </source>
</evidence>
<dbReference type="HAMAP" id="MF_01161">
    <property type="entry name" value="tRNA_Ile_lys_synt"/>
    <property type="match status" value="1"/>
</dbReference>
<protein>
    <recommendedName>
        <fullName evidence="7">tRNA(Ile)-lysidine synthase</fullName>
        <ecNumber evidence="7">6.3.4.19</ecNumber>
    </recommendedName>
    <alternativeName>
        <fullName evidence="7">tRNA(Ile)-2-lysyl-cytidine synthase</fullName>
    </alternativeName>
    <alternativeName>
        <fullName evidence="7">tRNA(Ile)-lysidine synthetase</fullName>
    </alternativeName>
</protein>
<comment type="domain">
    <text evidence="7">The N-terminal region contains the highly conserved SGGXDS motif, predicted to be a P-loop motif involved in ATP binding.</text>
</comment>
<keyword evidence="1 7" id="KW-0963">Cytoplasm</keyword>
<dbReference type="SUPFAM" id="SSF82829">
    <property type="entry name" value="MesJ substrate recognition domain-like"/>
    <property type="match status" value="1"/>
</dbReference>
<dbReference type="NCBIfam" id="TIGR02432">
    <property type="entry name" value="lysidine_TilS_N"/>
    <property type="match status" value="1"/>
</dbReference>
<evidence type="ECO:0000313" key="10">
    <source>
        <dbReference type="EMBL" id="RSL16032.1"/>
    </source>
</evidence>
<dbReference type="RefSeq" id="WP_125484698.1">
    <property type="nucleotide sequence ID" value="NZ_RSDW01000001.1"/>
</dbReference>
<dbReference type="Gene3D" id="3.40.50.620">
    <property type="entry name" value="HUPs"/>
    <property type="match status" value="1"/>
</dbReference>
<evidence type="ECO:0000256" key="5">
    <source>
        <dbReference type="ARBA" id="ARBA00022840"/>
    </source>
</evidence>
<dbReference type="PANTHER" id="PTHR43033">
    <property type="entry name" value="TRNA(ILE)-LYSIDINE SYNTHASE-RELATED"/>
    <property type="match status" value="1"/>
</dbReference>
<evidence type="ECO:0000256" key="7">
    <source>
        <dbReference type="HAMAP-Rule" id="MF_01161"/>
    </source>
</evidence>
<keyword evidence="2 7" id="KW-0436">Ligase</keyword>
<dbReference type="GO" id="GO:0005524">
    <property type="term" value="F:ATP binding"/>
    <property type="evidence" value="ECO:0007669"/>
    <property type="project" value="UniProtKB-UniRule"/>
</dbReference>
<dbReference type="InterPro" id="IPR011063">
    <property type="entry name" value="TilS/TtcA_N"/>
</dbReference>
<dbReference type="GO" id="GO:0005737">
    <property type="term" value="C:cytoplasm"/>
    <property type="evidence" value="ECO:0007669"/>
    <property type="project" value="UniProtKB-SubCell"/>
</dbReference>
<dbReference type="GO" id="GO:0006400">
    <property type="term" value="P:tRNA modification"/>
    <property type="evidence" value="ECO:0007669"/>
    <property type="project" value="UniProtKB-UniRule"/>
</dbReference>
<evidence type="ECO:0000256" key="2">
    <source>
        <dbReference type="ARBA" id="ARBA00022598"/>
    </source>
</evidence>
<comment type="subcellular location">
    <subcellularLocation>
        <location evidence="7">Cytoplasm</location>
    </subcellularLocation>
</comment>
<evidence type="ECO:0000313" key="11">
    <source>
        <dbReference type="Proteomes" id="UP000269669"/>
    </source>
</evidence>
<gene>
    <name evidence="7" type="primary">tilS</name>
    <name evidence="10" type="ORF">EDE15_1541</name>
</gene>
<proteinExistence type="inferred from homology"/>
<dbReference type="InterPro" id="IPR012795">
    <property type="entry name" value="tRNA_Ile_lys_synt_N"/>
</dbReference>
<comment type="function">
    <text evidence="7">Ligates lysine onto the cytidine present at position 34 of the AUA codon-specific tRNA(Ile) that contains the anticodon CAU, in an ATP-dependent manner. Cytidine is converted to lysidine, thus changing the amino acid specificity of the tRNA from methionine to isoleucine.</text>
</comment>
<dbReference type="EC" id="6.3.4.19" evidence="7"/>
<keyword evidence="3 7" id="KW-0819">tRNA processing</keyword>
<dbReference type="InterPro" id="IPR015262">
    <property type="entry name" value="tRNA_Ile_lys_synt_subst-bd"/>
</dbReference>
<evidence type="ECO:0000259" key="8">
    <source>
        <dbReference type="Pfam" id="PF01171"/>
    </source>
</evidence>
<dbReference type="Gene3D" id="1.20.59.20">
    <property type="match status" value="1"/>
</dbReference>
<dbReference type="Pfam" id="PF01171">
    <property type="entry name" value="ATP_bind_3"/>
    <property type="match status" value="1"/>
</dbReference>
<dbReference type="InterPro" id="IPR012094">
    <property type="entry name" value="tRNA_Ile_lys_synt"/>
</dbReference>
<comment type="caution">
    <text evidence="10">The sequence shown here is derived from an EMBL/GenBank/DDBJ whole genome shotgun (WGS) entry which is preliminary data.</text>
</comment>
<dbReference type="AlphaFoldDB" id="A0A3R9WFM1"/>
<dbReference type="Proteomes" id="UP000269669">
    <property type="component" value="Unassembled WGS sequence"/>
</dbReference>
<name>A0A3R9WFM1_9BACT</name>
<evidence type="ECO:0000256" key="6">
    <source>
        <dbReference type="ARBA" id="ARBA00048539"/>
    </source>
</evidence>
<comment type="similarity">
    <text evidence="7">Belongs to the tRNA(Ile)-lysidine synthase family.</text>
</comment>
<organism evidence="10 11">
    <name type="scientific">Edaphobacter aggregans</name>
    <dbReference type="NCBI Taxonomy" id="570835"/>
    <lineage>
        <taxon>Bacteria</taxon>
        <taxon>Pseudomonadati</taxon>
        <taxon>Acidobacteriota</taxon>
        <taxon>Terriglobia</taxon>
        <taxon>Terriglobales</taxon>
        <taxon>Acidobacteriaceae</taxon>
        <taxon>Edaphobacter</taxon>
    </lineage>
</organism>
<keyword evidence="5 7" id="KW-0067">ATP-binding</keyword>
<dbReference type="SUPFAM" id="SSF52402">
    <property type="entry name" value="Adenine nucleotide alpha hydrolases-like"/>
    <property type="match status" value="1"/>
</dbReference>
<comment type="catalytic activity">
    <reaction evidence="6 7">
        <text>cytidine(34) in tRNA(Ile2) + L-lysine + ATP = lysidine(34) in tRNA(Ile2) + AMP + diphosphate + H(+)</text>
        <dbReference type="Rhea" id="RHEA:43744"/>
        <dbReference type="Rhea" id="RHEA-COMP:10625"/>
        <dbReference type="Rhea" id="RHEA-COMP:10670"/>
        <dbReference type="ChEBI" id="CHEBI:15378"/>
        <dbReference type="ChEBI" id="CHEBI:30616"/>
        <dbReference type="ChEBI" id="CHEBI:32551"/>
        <dbReference type="ChEBI" id="CHEBI:33019"/>
        <dbReference type="ChEBI" id="CHEBI:82748"/>
        <dbReference type="ChEBI" id="CHEBI:83665"/>
        <dbReference type="ChEBI" id="CHEBI:456215"/>
        <dbReference type="EC" id="6.3.4.19"/>
    </reaction>
</comment>
<dbReference type="EMBL" id="RSDW01000001">
    <property type="protein sequence ID" value="RSL16032.1"/>
    <property type="molecule type" value="Genomic_DNA"/>
</dbReference>
<dbReference type="CDD" id="cd01992">
    <property type="entry name" value="TilS_N"/>
    <property type="match status" value="1"/>
</dbReference>
<keyword evidence="4 7" id="KW-0547">Nucleotide-binding</keyword>
<keyword evidence="11" id="KW-1185">Reference proteome</keyword>
<dbReference type="Pfam" id="PF09179">
    <property type="entry name" value="TilS"/>
    <property type="match status" value="1"/>
</dbReference>
<evidence type="ECO:0000256" key="1">
    <source>
        <dbReference type="ARBA" id="ARBA00022490"/>
    </source>
</evidence>